<name>A0A7R8XG71_9CRUS</name>
<comment type="catalytic activity">
    <reaction evidence="11 15">
        <text>myo-inositol + O2 = D-glucuronate + H2O + H(+)</text>
        <dbReference type="Rhea" id="RHEA:23696"/>
        <dbReference type="ChEBI" id="CHEBI:15377"/>
        <dbReference type="ChEBI" id="CHEBI:15378"/>
        <dbReference type="ChEBI" id="CHEBI:15379"/>
        <dbReference type="ChEBI" id="CHEBI:17268"/>
        <dbReference type="ChEBI" id="CHEBI:58720"/>
        <dbReference type="EC" id="1.13.99.1"/>
    </reaction>
</comment>
<evidence type="ECO:0000256" key="3">
    <source>
        <dbReference type="ARBA" id="ARBA00005286"/>
    </source>
</evidence>
<dbReference type="PANTHER" id="PTHR12588:SF0">
    <property type="entry name" value="INOSITOL OXYGENASE"/>
    <property type="match status" value="1"/>
</dbReference>
<sequence>MTQAKTEVPSECLLTDLKSSDLMDLVDLKDGSKRSFRDFSDSHVSESIRDRVKRTYFTMHTYQTVEFVKNRRTAWLRFDKFRAPIMSVLERLSDVLDESDPDVDVPNIHHAFQTAEGLRARHPNLPWLHLTGLIHDLGKSETDPPDPIPQLERIYTPLPSSVGLDELRRFFPPRQIMAVYGEPQWAVVGDTFPVGCAFAPSIVYREDSFHLNPDYNHPKYKTKYGTYSPNCGLDDVLMSWGHDEYMYQVLVHNKSTLPEEALYIIRYHSFYPWHDGGDYMHLCNEKDLRMLPFVREFQKFDLYTKSESIPDVDALRPYYQGLVDRYCPGDLEW</sequence>
<gene>
    <name evidence="16" type="ORF">DSTB1V02_LOCUS8998</name>
</gene>
<dbReference type="SUPFAM" id="SSF109604">
    <property type="entry name" value="HD-domain/PDEase-like"/>
    <property type="match status" value="2"/>
</dbReference>
<feature type="binding site" evidence="13">
    <location>
        <position position="110"/>
    </location>
    <ligand>
        <name>Fe cation</name>
        <dbReference type="ChEBI" id="CHEBI:24875"/>
        <label>1</label>
    </ligand>
</feature>
<evidence type="ECO:0000256" key="1">
    <source>
        <dbReference type="ARBA" id="ARBA00004496"/>
    </source>
</evidence>
<evidence type="ECO:0000313" key="16">
    <source>
        <dbReference type="EMBL" id="CAD7249199.1"/>
    </source>
</evidence>
<dbReference type="UniPathway" id="UPA00111">
    <property type="reaction ID" value="UER00527"/>
</dbReference>
<evidence type="ECO:0000256" key="8">
    <source>
        <dbReference type="ARBA" id="ARBA00023002"/>
    </source>
</evidence>
<dbReference type="OrthoDB" id="5151075at2759"/>
<evidence type="ECO:0000256" key="9">
    <source>
        <dbReference type="ARBA" id="ARBA00023004"/>
    </source>
</evidence>
<comment type="pathway">
    <text evidence="2 15">Polyol metabolism; myo-inositol degradation into D-glucuronate; D-glucuronate from myo-inositol: step 1/1.</text>
</comment>
<evidence type="ECO:0000256" key="7">
    <source>
        <dbReference type="ARBA" id="ARBA00022723"/>
    </source>
</evidence>
<comment type="cofactor">
    <cofactor evidence="13 15">
        <name>Fe cation</name>
        <dbReference type="ChEBI" id="CHEBI:24875"/>
    </cofactor>
    <text evidence="13 15">Binds 2 iron ions per subunit.</text>
</comment>
<dbReference type="Proteomes" id="UP000677054">
    <property type="component" value="Unassembled WGS sequence"/>
</dbReference>
<dbReference type="PANTHER" id="PTHR12588">
    <property type="entry name" value="MYOINOSITOL OXYGENASE"/>
    <property type="match status" value="1"/>
</dbReference>
<dbReference type="GO" id="GO:0005737">
    <property type="term" value="C:cytoplasm"/>
    <property type="evidence" value="ECO:0007669"/>
    <property type="project" value="UniProtKB-SubCell"/>
</dbReference>
<dbReference type="EMBL" id="LR901691">
    <property type="protein sequence ID" value="CAD7249199.1"/>
    <property type="molecule type" value="Genomic_DNA"/>
</dbReference>
<feature type="binding site" evidence="13">
    <location>
        <position position="268"/>
    </location>
    <ligand>
        <name>Fe cation</name>
        <dbReference type="ChEBI" id="CHEBI:24875"/>
        <label>1</label>
    </ligand>
</feature>
<accession>A0A7R8XG71</accession>
<evidence type="ECO:0000256" key="14">
    <source>
        <dbReference type="PIRSR" id="PIRSR607828-3"/>
    </source>
</evidence>
<evidence type="ECO:0000256" key="2">
    <source>
        <dbReference type="ARBA" id="ARBA00005167"/>
    </source>
</evidence>
<evidence type="ECO:0000256" key="13">
    <source>
        <dbReference type="PIRSR" id="PIRSR607828-2"/>
    </source>
</evidence>
<keyword evidence="17" id="KW-1185">Reference proteome</keyword>
<proteinExistence type="inferred from homology"/>
<dbReference type="GO" id="GO:0050113">
    <property type="term" value="F:inositol oxygenase activity"/>
    <property type="evidence" value="ECO:0007669"/>
    <property type="project" value="UniProtKB-UniRule"/>
</dbReference>
<keyword evidence="14" id="KW-0597">Phosphoprotein</keyword>
<feature type="binding site" evidence="13">
    <location>
        <position position="136"/>
    </location>
    <ligand>
        <name>Fe cation</name>
        <dbReference type="ChEBI" id="CHEBI:24875"/>
        <label>1</label>
    </ligand>
</feature>
<feature type="binding site" evidence="12">
    <location>
        <position position="139"/>
    </location>
    <ligand>
        <name>substrate</name>
    </ligand>
</feature>
<feature type="binding site" evidence="12">
    <location>
        <position position="37"/>
    </location>
    <ligand>
        <name>substrate</name>
    </ligand>
</feature>
<evidence type="ECO:0000256" key="4">
    <source>
        <dbReference type="ARBA" id="ARBA00011919"/>
    </source>
</evidence>
<reference evidence="16" key="1">
    <citation type="submission" date="2020-11" db="EMBL/GenBank/DDBJ databases">
        <authorList>
            <person name="Tran Van P."/>
        </authorList>
    </citation>
    <scope>NUCLEOTIDE SEQUENCE</scope>
</reference>
<dbReference type="GO" id="GO:0005506">
    <property type="term" value="F:iron ion binding"/>
    <property type="evidence" value="ECO:0007669"/>
    <property type="project" value="InterPro"/>
</dbReference>
<dbReference type="EMBL" id="CAJPEV010002174">
    <property type="protein sequence ID" value="CAG0895983.1"/>
    <property type="molecule type" value="Genomic_DNA"/>
</dbReference>
<dbReference type="AlphaFoldDB" id="A0A7R8XG71"/>
<feature type="modified residue" description="Phosphoserine" evidence="14">
    <location>
        <position position="45"/>
    </location>
</feature>
<comment type="subcellular location">
    <subcellularLocation>
        <location evidence="1 15">Cytoplasm</location>
    </subcellularLocation>
</comment>
<feature type="binding site" evidence="12">
    <location>
        <begin position="268"/>
        <end position="269"/>
    </location>
    <ligand>
        <name>substrate</name>
    </ligand>
</feature>
<keyword evidence="7 13" id="KW-0479">Metal-binding</keyword>
<dbReference type="InterPro" id="IPR007828">
    <property type="entry name" value="Inositol_oxygenase"/>
</dbReference>
<dbReference type="EC" id="1.13.99.1" evidence="4 15"/>
<feature type="binding site" evidence="12">
    <location>
        <begin position="189"/>
        <end position="190"/>
    </location>
    <ligand>
        <name>substrate</name>
    </ligand>
</feature>
<keyword evidence="6 15" id="KW-0963">Cytoplasm</keyword>
<dbReference type="GO" id="GO:0019310">
    <property type="term" value="P:inositol catabolic process"/>
    <property type="evidence" value="ECO:0007669"/>
    <property type="project" value="UniProtKB-UniRule"/>
</dbReference>
<feature type="binding site" evidence="13">
    <location>
        <position position="135"/>
    </location>
    <ligand>
        <name>Fe cation</name>
        <dbReference type="ChEBI" id="CHEBI:24875"/>
        <label>1</label>
    </ligand>
</feature>
<keyword evidence="9 13" id="KW-0408">Iron</keyword>
<organism evidence="16">
    <name type="scientific">Darwinula stevensoni</name>
    <dbReference type="NCBI Taxonomy" id="69355"/>
    <lineage>
        <taxon>Eukaryota</taxon>
        <taxon>Metazoa</taxon>
        <taxon>Ecdysozoa</taxon>
        <taxon>Arthropoda</taxon>
        <taxon>Crustacea</taxon>
        <taxon>Oligostraca</taxon>
        <taxon>Ostracoda</taxon>
        <taxon>Podocopa</taxon>
        <taxon>Podocopida</taxon>
        <taxon>Darwinulocopina</taxon>
        <taxon>Darwinuloidea</taxon>
        <taxon>Darwinulidae</taxon>
        <taxon>Darwinula</taxon>
    </lineage>
</organism>
<protein>
    <recommendedName>
        <fullName evidence="5 15">Inositol oxygenase</fullName>
        <ecNumber evidence="4 15">1.13.99.1</ecNumber>
    </recommendedName>
    <alternativeName>
        <fullName evidence="10 15">Myo-inositol oxygenase</fullName>
    </alternativeName>
</protein>
<evidence type="ECO:0000256" key="12">
    <source>
        <dbReference type="PIRSR" id="PIRSR607828-1"/>
    </source>
</evidence>
<feature type="binding site" evidence="12">
    <location>
        <begin position="97"/>
        <end position="99"/>
    </location>
    <ligand>
        <name>substrate</name>
    </ligand>
</feature>
<evidence type="ECO:0000256" key="5">
    <source>
        <dbReference type="ARBA" id="ARBA00019269"/>
    </source>
</evidence>
<comment type="similarity">
    <text evidence="3 15">Belongs to the myo-inositol oxygenase family.</text>
</comment>
<feature type="binding site" evidence="13">
    <location>
        <position position="301"/>
    </location>
    <ligand>
        <name>Fe cation</name>
        <dbReference type="ChEBI" id="CHEBI:24875"/>
        <label>1</label>
    </ligand>
</feature>
<evidence type="ECO:0000256" key="6">
    <source>
        <dbReference type="ARBA" id="ARBA00022490"/>
    </source>
</evidence>
<evidence type="ECO:0000256" key="10">
    <source>
        <dbReference type="ARBA" id="ARBA00029668"/>
    </source>
</evidence>
<dbReference type="Pfam" id="PF05153">
    <property type="entry name" value="MIOX"/>
    <property type="match status" value="2"/>
</dbReference>
<feature type="binding site" evidence="13">
    <location>
        <position position="242"/>
    </location>
    <ligand>
        <name>Fe cation</name>
        <dbReference type="ChEBI" id="CHEBI:24875"/>
        <label>1</label>
    </ligand>
</feature>
<evidence type="ECO:0000313" key="17">
    <source>
        <dbReference type="Proteomes" id="UP000677054"/>
    </source>
</evidence>
<evidence type="ECO:0000256" key="15">
    <source>
        <dbReference type="RuleBase" id="RU367039"/>
    </source>
</evidence>
<keyword evidence="8 15" id="KW-0560">Oxidoreductase</keyword>
<evidence type="ECO:0000256" key="11">
    <source>
        <dbReference type="ARBA" id="ARBA00048271"/>
    </source>
</evidence>